<name>A0AAV3PDD3_LITER</name>
<keyword evidence="2" id="KW-1185">Reference proteome</keyword>
<dbReference type="Proteomes" id="UP001454036">
    <property type="component" value="Unassembled WGS sequence"/>
</dbReference>
<sequence length="157" mass="17802">MRLSNAETPHFESKEERSFSLAKEVTTRARAPCAPGGCFLSGREIKGKTHAMIMISSFAAAAAKQFNLSIRVNRNYDLFSRWEQEGWTPPSMKRPSLPARVVDAKKSMNFPSLLKSTGWESELELKEFLMRKPLPRGKGLKSIQFCLDWSQCLLSPY</sequence>
<reference evidence="1 2" key="1">
    <citation type="submission" date="2024-01" db="EMBL/GenBank/DDBJ databases">
        <title>The complete chloroplast genome sequence of Lithospermum erythrorhizon: insights into the phylogenetic relationship among Boraginaceae species and the maternal lineages of purple gromwells.</title>
        <authorList>
            <person name="Okada T."/>
            <person name="Watanabe K."/>
        </authorList>
    </citation>
    <scope>NUCLEOTIDE SEQUENCE [LARGE SCALE GENOMIC DNA]</scope>
</reference>
<organism evidence="1 2">
    <name type="scientific">Lithospermum erythrorhizon</name>
    <name type="common">Purple gromwell</name>
    <name type="synonym">Lithospermum officinale var. erythrorhizon</name>
    <dbReference type="NCBI Taxonomy" id="34254"/>
    <lineage>
        <taxon>Eukaryota</taxon>
        <taxon>Viridiplantae</taxon>
        <taxon>Streptophyta</taxon>
        <taxon>Embryophyta</taxon>
        <taxon>Tracheophyta</taxon>
        <taxon>Spermatophyta</taxon>
        <taxon>Magnoliopsida</taxon>
        <taxon>eudicotyledons</taxon>
        <taxon>Gunneridae</taxon>
        <taxon>Pentapetalae</taxon>
        <taxon>asterids</taxon>
        <taxon>lamiids</taxon>
        <taxon>Boraginales</taxon>
        <taxon>Boraginaceae</taxon>
        <taxon>Boraginoideae</taxon>
        <taxon>Lithospermeae</taxon>
        <taxon>Lithospermum</taxon>
    </lineage>
</organism>
<protein>
    <submittedName>
        <fullName evidence="1">Uncharacterized protein</fullName>
    </submittedName>
</protein>
<accession>A0AAV3PDD3</accession>
<evidence type="ECO:0000313" key="1">
    <source>
        <dbReference type="EMBL" id="GAA0149128.1"/>
    </source>
</evidence>
<comment type="caution">
    <text evidence="1">The sequence shown here is derived from an EMBL/GenBank/DDBJ whole genome shotgun (WGS) entry which is preliminary data.</text>
</comment>
<gene>
    <name evidence="1" type="ORF">LIER_44090</name>
</gene>
<dbReference type="EMBL" id="BAABME010047347">
    <property type="protein sequence ID" value="GAA0149128.1"/>
    <property type="molecule type" value="Genomic_DNA"/>
</dbReference>
<proteinExistence type="predicted"/>
<evidence type="ECO:0000313" key="2">
    <source>
        <dbReference type="Proteomes" id="UP001454036"/>
    </source>
</evidence>
<dbReference type="AlphaFoldDB" id="A0AAV3PDD3"/>